<dbReference type="EMBL" id="JAHWDF010000015">
    <property type="protein sequence ID" value="MBW2962649.1"/>
    <property type="molecule type" value="Genomic_DNA"/>
</dbReference>
<comment type="caution">
    <text evidence="2">The sequence shown here is derived from an EMBL/GenBank/DDBJ whole genome shotgun (WGS) entry which is preliminary data.</text>
</comment>
<proteinExistence type="predicted"/>
<protein>
    <recommendedName>
        <fullName evidence="4">Outer membrane protein beta-barrel domain-containing protein</fullName>
    </recommendedName>
</protein>
<evidence type="ECO:0000313" key="2">
    <source>
        <dbReference type="EMBL" id="MBW2962649.1"/>
    </source>
</evidence>
<evidence type="ECO:0000313" key="3">
    <source>
        <dbReference type="Proteomes" id="UP000719267"/>
    </source>
</evidence>
<evidence type="ECO:0008006" key="4">
    <source>
        <dbReference type="Google" id="ProtNLM"/>
    </source>
</evidence>
<evidence type="ECO:0000256" key="1">
    <source>
        <dbReference type="SAM" id="Coils"/>
    </source>
</evidence>
<dbReference type="Proteomes" id="UP000719267">
    <property type="component" value="Unassembled WGS sequence"/>
</dbReference>
<name>A0ABS6W4A4_9FLAO</name>
<accession>A0ABS6W4A4</accession>
<reference evidence="2 3" key="1">
    <citation type="submission" date="2021-07" db="EMBL/GenBank/DDBJ databases">
        <title>Mesonia aestuariivivens sp. nov., isolated from a tidal flat.</title>
        <authorList>
            <person name="Kim Y.-O."/>
            <person name="Yoon J.-H."/>
        </authorList>
    </citation>
    <scope>NUCLEOTIDE SEQUENCE [LARGE SCALE GENOMIC DNA]</scope>
    <source>
        <strain evidence="2 3">JHPTF-M18</strain>
    </source>
</reference>
<keyword evidence="1" id="KW-0175">Coiled coil</keyword>
<organism evidence="2 3">
    <name type="scientific">Mesonia aestuariivivens</name>
    <dbReference type="NCBI Taxonomy" id="2796128"/>
    <lineage>
        <taxon>Bacteria</taxon>
        <taxon>Pseudomonadati</taxon>
        <taxon>Bacteroidota</taxon>
        <taxon>Flavobacteriia</taxon>
        <taxon>Flavobacteriales</taxon>
        <taxon>Flavobacteriaceae</taxon>
        <taxon>Mesonia</taxon>
    </lineage>
</organism>
<feature type="coiled-coil region" evidence="1">
    <location>
        <begin position="30"/>
        <end position="115"/>
    </location>
</feature>
<keyword evidence="3" id="KW-1185">Reference proteome</keyword>
<sequence>MKTIIINVAFFLALIVGVGVQAQVVQLNVINNIELKIEELQKQKNKIEKLEKDKLRQEVEKINERLESNEITATEAEELKNKAAEKRALNIQSQLTIIDENIALLERNSEQVESEDGEEKQEIDEYYTSLAFLRYDKKTDKFKDYDSIPSRTRKDIFVAFGLNHSLIDDVSLSDSPYKLGGSRFFEIGYGWNTMLNKAGWLRIDYGLSVQMNGIKAKDNQYFVEDEDQTNLKKYPYELDKAKLNLYNLVVPFHIELGKAKTAYGHDSAYYDLDHFKVGLGGYAGLNLGAKQKLKYEEDGKNKKEKIKEDYNVEKFVYGLSGYMGYGDWTLYAKYDLNTLFKDNPVEQHNVSLGVRVSL</sequence>
<gene>
    <name evidence="2" type="ORF">KW502_12690</name>
</gene>
<dbReference type="RefSeq" id="WP_219040930.1">
    <property type="nucleotide sequence ID" value="NZ_JAHWDF010000015.1"/>
</dbReference>